<dbReference type="Proteomes" id="UP000321635">
    <property type="component" value="Unassembled WGS sequence"/>
</dbReference>
<protein>
    <submittedName>
        <fullName evidence="1">Uncharacterized protein</fullName>
    </submittedName>
</protein>
<evidence type="ECO:0000313" key="1">
    <source>
        <dbReference type="EMBL" id="GEN58900.1"/>
    </source>
</evidence>
<dbReference type="AlphaFoldDB" id="A0A511X7I1"/>
<sequence length="75" mass="8916">MPQHFDRLFARGDVIHCETGAFHDLGDFPDRAHIVLNQQYTHFSTPRVTLINRYHLWLYVSKENSRKTCIKTSVW</sequence>
<comment type="caution">
    <text evidence="1">The sequence shown here is derived from an EMBL/GenBank/DDBJ whole genome shotgun (WGS) entry which is preliminary data.</text>
</comment>
<name>A0A511X7I1_9PROT</name>
<evidence type="ECO:0000313" key="2">
    <source>
        <dbReference type="Proteomes" id="UP000321635"/>
    </source>
</evidence>
<reference evidence="1 2" key="1">
    <citation type="submission" date="2019-07" db="EMBL/GenBank/DDBJ databases">
        <title>Whole genome shotgun sequence of Acetobacter nitrogenifigens NBRC 105050.</title>
        <authorList>
            <person name="Hosoyama A."/>
            <person name="Uohara A."/>
            <person name="Ohji S."/>
            <person name="Ichikawa N."/>
        </authorList>
    </citation>
    <scope>NUCLEOTIDE SEQUENCE [LARGE SCALE GENOMIC DNA]</scope>
    <source>
        <strain evidence="1 2">NBRC 105050</strain>
    </source>
</reference>
<keyword evidence="2" id="KW-1185">Reference proteome</keyword>
<organism evidence="1 2">
    <name type="scientific">Acetobacter nitrogenifigens DSM 23921 = NBRC 105050</name>
    <dbReference type="NCBI Taxonomy" id="1120919"/>
    <lineage>
        <taxon>Bacteria</taxon>
        <taxon>Pseudomonadati</taxon>
        <taxon>Pseudomonadota</taxon>
        <taxon>Alphaproteobacteria</taxon>
        <taxon>Acetobacterales</taxon>
        <taxon>Acetobacteraceae</taxon>
        <taxon>Acetobacter</taxon>
    </lineage>
</organism>
<accession>A0A511X7I1</accession>
<proteinExistence type="predicted"/>
<dbReference type="EMBL" id="BJYF01000003">
    <property type="protein sequence ID" value="GEN58900.1"/>
    <property type="molecule type" value="Genomic_DNA"/>
</dbReference>
<gene>
    <name evidence="1" type="ORF">ANI02nite_07840</name>
</gene>